<reference evidence="3 4" key="1">
    <citation type="submission" date="2023-05" db="EMBL/GenBank/DDBJ databases">
        <title>Streptantibioticus silvisoli sp. nov., acidotolerant actinomycetes 1 from pine litter.</title>
        <authorList>
            <person name="Swiecimska M."/>
            <person name="Golinska P."/>
            <person name="Sangal V."/>
            <person name="Wachnowicz B."/>
            <person name="Goodfellow M."/>
        </authorList>
    </citation>
    <scope>NUCLEOTIDE SEQUENCE [LARGE SCALE GENOMIC DNA]</scope>
    <source>
        <strain evidence="3 4">DSM 42109</strain>
    </source>
</reference>
<evidence type="ECO:0000259" key="2">
    <source>
        <dbReference type="Pfam" id="PF08545"/>
    </source>
</evidence>
<organism evidence="3 4">
    <name type="scientific">Streptomyces iconiensis</name>
    <dbReference type="NCBI Taxonomy" id="1384038"/>
    <lineage>
        <taxon>Bacteria</taxon>
        <taxon>Bacillati</taxon>
        <taxon>Actinomycetota</taxon>
        <taxon>Actinomycetes</taxon>
        <taxon>Kitasatosporales</taxon>
        <taxon>Streptomycetaceae</taxon>
        <taxon>Streptomyces</taxon>
    </lineage>
</organism>
<keyword evidence="1" id="KW-0963">Cytoplasm</keyword>
<dbReference type="InterPro" id="IPR016039">
    <property type="entry name" value="Thiolase-like"/>
</dbReference>
<dbReference type="Pfam" id="PF08545">
    <property type="entry name" value="ACP_syn_III"/>
    <property type="match status" value="1"/>
</dbReference>
<feature type="domain" description="Beta-ketoacyl-[acyl-carrier-protein] synthase III N-terminal" evidence="2">
    <location>
        <begin position="118"/>
        <end position="198"/>
    </location>
</feature>
<proteinExistence type="predicted"/>
<dbReference type="PANTHER" id="PTHR34069:SF2">
    <property type="entry name" value="BETA-KETOACYL-[ACYL-CARRIER-PROTEIN] SYNTHASE III"/>
    <property type="match status" value="1"/>
</dbReference>
<comment type="caution">
    <text evidence="3">The sequence shown here is derived from an EMBL/GenBank/DDBJ whole genome shotgun (WGS) entry which is preliminary data.</text>
</comment>
<dbReference type="PANTHER" id="PTHR34069">
    <property type="entry name" value="3-OXOACYL-[ACYL-CARRIER-PROTEIN] SYNTHASE 3"/>
    <property type="match status" value="1"/>
</dbReference>
<dbReference type="Gene3D" id="3.40.47.10">
    <property type="match status" value="2"/>
</dbReference>
<dbReference type="SUPFAM" id="SSF53901">
    <property type="entry name" value="Thiolase-like"/>
    <property type="match status" value="2"/>
</dbReference>
<evidence type="ECO:0000313" key="4">
    <source>
        <dbReference type="Proteomes" id="UP001214441"/>
    </source>
</evidence>
<dbReference type="EMBL" id="JANCPR020000058">
    <property type="protein sequence ID" value="MDJ1137469.1"/>
    <property type="molecule type" value="Genomic_DNA"/>
</dbReference>
<keyword evidence="4" id="KW-1185">Reference proteome</keyword>
<dbReference type="InterPro" id="IPR013751">
    <property type="entry name" value="ACP_syn_III_N"/>
</dbReference>
<protein>
    <submittedName>
        <fullName evidence="3">3-oxoacyl-ACP synthase III family protein</fullName>
    </submittedName>
</protein>
<sequence length="349" mass="36634">MPGPDVHILSAASALPGPAVDNAALARRFGMDALWEQWVDVFIGTKTRHLAVDLESGEIRSSLTDLAEEAGGKALAAAGLGPKDVDAVVLGTATPDRLMPATVNMVADRLGIDGVRTFQLQSGCSGAVQALDVARQIVLSGNGRRVLVLGGDVIARFYDLTVDLRKAAPAELVSFVLFGDAAGAAVVSADPAPGSAVVRSLFTRLVGRGREPGAVLEWFGPVDRHADRPAATEDYKAIEAHVPPMTEEVLHELLDATGWKETDVDLLLPPQLSGRMTRLITERLALPGALDISCVDDAGNCGNAIVFLQIERALATLEAEQRAVGISIESSKWIKAGFALEGAGRKAAP</sequence>
<name>A0ABT7A900_9ACTN</name>
<accession>A0ABT7A900</accession>
<evidence type="ECO:0000256" key="1">
    <source>
        <dbReference type="ARBA" id="ARBA00022490"/>
    </source>
</evidence>
<dbReference type="RefSeq" id="WP_274047227.1">
    <property type="nucleotide sequence ID" value="NZ_JANCPR020000058.1"/>
</dbReference>
<gene>
    <name evidence="3" type="ORF">NMN56_037065</name>
</gene>
<evidence type="ECO:0000313" key="3">
    <source>
        <dbReference type="EMBL" id="MDJ1137469.1"/>
    </source>
</evidence>
<dbReference type="Proteomes" id="UP001214441">
    <property type="component" value="Unassembled WGS sequence"/>
</dbReference>